<dbReference type="EMBL" id="JBFOLK010000007">
    <property type="protein sequence ID" value="KAL2497641.1"/>
    <property type="molecule type" value="Genomic_DNA"/>
</dbReference>
<keyword evidence="4" id="KW-1185">Reference proteome</keyword>
<dbReference type="PANTHER" id="PTHR33400">
    <property type="entry name" value="ZINC FINGER CCCH DOMAIN-CONTAINING PROTEIN 6-RELATED"/>
    <property type="match status" value="1"/>
</dbReference>
<evidence type="ECO:0000256" key="2">
    <source>
        <dbReference type="SAM" id="MobiDB-lite"/>
    </source>
</evidence>
<dbReference type="Proteomes" id="UP001604336">
    <property type="component" value="Unassembled WGS sequence"/>
</dbReference>
<feature type="compositionally biased region" description="Polar residues" evidence="2">
    <location>
        <begin position="267"/>
        <end position="276"/>
    </location>
</feature>
<accession>A0ABD1SB03</accession>
<evidence type="ECO:0000313" key="4">
    <source>
        <dbReference type="Proteomes" id="UP001604336"/>
    </source>
</evidence>
<evidence type="ECO:0000313" key="3">
    <source>
        <dbReference type="EMBL" id="KAL2497641.1"/>
    </source>
</evidence>
<dbReference type="GO" id="GO:0003677">
    <property type="term" value="F:DNA binding"/>
    <property type="evidence" value="ECO:0007669"/>
    <property type="project" value="UniProtKB-KW"/>
</dbReference>
<keyword evidence="1" id="KW-0238">DNA-binding</keyword>
<reference evidence="4" key="1">
    <citation type="submission" date="2024-07" db="EMBL/GenBank/DDBJ databases">
        <title>Two chromosome-level genome assemblies of Korean endemic species Abeliophyllum distichum and Forsythia ovata (Oleaceae).</title>
        <authorList>
            <person name="Jang H."/>
        </authorList>
    </citation>
    <scope>NUCLEOTIDE SEQUENCE [LARGE SCALE GENOMIC DNA]</scope>
</reference>
<feature type="compositionally biased region" description="Polar residues" evidence="2">
    <location>
        <begin position="301"/>
        <end position="315"/>
    </location>
</feature>
<feature type="region of interest" description="Disordered" evidence="2">
    <location>
        <begin position="254"/>
        <end position="315"/>
    </location>
</feature>
<evidence type="ECO:0000256" key="1">
    <source>
        <dbReference type="ARBA" id="ARBA00023125"/>
    </source>
</evidence>
<name>A0ABD1SB03_9LAMI</name>
<comment type="caution">
    <text evidence="3">The sequence shown here is derived from an EMBL/GenBank/DDBJ whole genome shotgun (WGS) entry which is preliminary data.</text>
</comment>
<proteinExistence type="predicted"/>
<dbReference type="AlphaFoldDB" id="A0ABD1SB03"/>
<organism evidence="3 4">
    <name type="scientific">Abeliophyllum distichum</name>
    <dbReference type="NCBI Taxonomy" id="126358"/>
    <lineage>
        <taxon>Eukaryota</taxon>
        <taxon>Viridiplantae</taxon>
        <taxon>Streptophyta</taxon>
        <taxon>Embryophyta</taxon>
        <taxon>Tracheophyta</taxon>
        <taxon>Spermatophyta</taxon>
        <taxon>Magnoliopsida</taxon>
        <taxon>eudicotyledons</taxon>
        <taxon>Gunneridae</taxon>
        <taxon>Pentapetalae</taxon>
        <taxon>asterids</taxon>
        <taxon>lamiids</taxon>
        <taxon>Lamiales</taxon>
        <taxon>Oleaceae</taxon>
        <taxon>Forsythieae</taxon>
        <taxon>Abeliophyllum</taxon>
    </lineage>
</organism>
<dbReference type="PANTHER" id="PTHR33400:SF9">
    <property type="entry name" value="C3H1-TYPE DOMAIN-CONTAINING PROTEIN"/>
    <property type="match status" value="1"/>
</dbReference>
<protein>
    <submittedName>
        <fullName evidence="3">C3H1-type domain-containing protein</fullName>
    </submittedName>
</protein>
<sequence>MKELRKSTRVSSAPGANIRQVNLSLPENCPSKVGLKSIMSHANVVDSKNCTVQYNASNVKPLADKLPSILQINWKCPPKFALKKEWCVAAGEESECVRGQMPREMLRPVLSAIPPRPSVSSDVECEYYDDSHIPQIPIISIEEAAEAQLNRLAPVNSCNVSERPPVLKDQSISETPKCNLPISQKQPANENSALDLVHDLKDSDLVSAATAAAAVASILQSKEQGSKVDTGLLIKFLCDPKMTWKLIDENKHGANVKTGPRARREQITSVPLPSSTEHSEPASRETLAISKPVTERESIPMPSTKSRTLSQTATSNGKAHAGILPIYAPKPVKQVIPSWRSNSGMSLTKNLIIEPGSSPRSRINDIGGIKPVSCLIPSTSKTNMEMIKGMINKYGSQEVKSVAPLIPSTSKPNEVIEKLVNKYIGHDNAAILKSHMVASPIANLETFMESDLQTKASTGTVDRYSFPSVTKGHSAPLANDIDYCKSLIRQHGETHVNEVHKLSKIGQPAKCLQGLEFARNTKFELDLNYQMPSMYLNGPYEHSTSQPWSRPGGAVYSSC</sequence>
<gene>
    <name evidence="3" type="ORF">Adt_23191</name>
</gene>